<evidence type="ECO:0000313" key="7">
    <source>
        <dbReference type="Proteomes" id="UP000294887"/>
    </source>
</evidence>
<dbReference type="GO" id="GO:0006633">
    <property type="term" value="P:fatty acid biosynthetic process"/>
    <property type="evidence" value="ECO:0007669"/>
    <property type="project" value="UniProtKB-UniPathway"/>
</dbReference>
<dbReference type="Pfam" id="PF02801">
    <property type="entry name" value="Ketoacyl-synt_C"/>
    <property type="match status" value="1"/>
</dbReference>
<dbReference type="Proteomes" id="UP000294887">
    <property type="component" value="Unassembled WGS sequence"/>
</dbReference>
<evidence type="ECO:0000256" key="2">
    <source>
        <dbReference type="ARBA" id="ARBA00008467"/>
    </source>
</evidence>
<dbReference type="InterPro" id="IPR016039">
    <property type="entry name" value="Thiolase-like"/>
</dbReference>
<dbReference type="CDD" id="cd00834">
    <property type="entry name" value="KAS_I_II"/>
    <property type="match status" value="1"/>
</dbReference>
<keyword evidence="7" id="KW-1185">Reference proteome</keyword>
<dbReference type="GO" id="GO:0004315">
    <property type="term" value="F:3-oxoacyl-[acyl-carrier-protein] synthase activity"/>
    <property type="evidence" value="ECO:0007669"/>
    <property type="project" value="InterPro"/>
</dbReference>
<evidence type="ECO:0000313" key="6">
    <source>
        <dbReference type="EMBL" id="TCJ82871.1"/>
    </source>
</evidence>
<dbReference type="RefSeq" id="WP_131907367.1">
    <property type="nucleotide sequence ID" value="NZ_BAAAFU010000007.1"/>
</dbReference>
<dbReference type="InterPro" id="IPR000794">
    <property type="entry name" value="Beta-ketoacyl_synthase"/>
</dbReference>
<dbReference type="EMBL" id="SMFQ01000005">
    <property type="protein sequence ID" value="TCJ82871.1"/>
    <property type="molecule type" value="Genomic_DNA"/>
</dbReference>
<evidence type="ECO:0000256" key="4">
    <source>
        <dbReference type="RuleBase" id="RU003694"/>
    </source>
</evidence>
<accession>A0A4R1EXY9</accession>
<organism evidence="6 7">
    <name type="scientific">Cocleimonas flava</name>
    <dbReference type="NCBI Taxonomy" id="634765"/>
    <lineage>
        <taxon>Bacteria</taxon>
        <taxon>Pseudomonadati</taxon>
        <taxon>Pseudomonadota</taxon>
        <taxon>Gammaproteobacteria</taxon>
        <taxon>Thiotrichales</taxon>
        <taxon>Thiotrichaceae</taxon>
        <taxon>Cocleimonas</taxon>
    </lineage>
</organism>
<dbReference type="InterPro" id="IPR020841">
    <property type="entry name" value="PKS_Beta-ketoAc_synthase_dom"/>
</dbReference>
<dbReference type="InterPro" id="IPR014031">
    <property type="entry name" value="Ketoacyl_synth_C"/>
</dbReference>
<evidence type="ECO:0000256" key="3">
    <source>
        <dbReference type="ARBA" id="ARBA00022679"/>
    </source>
</evidence>
<keyword evidence="3 4" id="KW-0808">Transferase</keyword>
<dbReference type="GO" id="GO:0005829">
    <property type="term" value="C:cytosol"/>
    <property type="evidence" value="ECO:0007669"/>
    <property type="project" value="TreeGrafter"/>
</dbReference>
<dbReference type="AlphaFoldDB" id="A0A4R1EXY9"/>
<dbReference type="InterPro" id="IPR018201">
    <property type="entry name" value="Ketoacyl_synth_AS"/>
</dbReference>
<dbReference type="PROSITE" id="PS00606">
    <property type="entry name" value="KS3_1"/>
    <property type="match status" value="1"/>
</dbReference>
<proteinExistence type="inferred from homology"/>
<evidence type="ECO:0000256" key="1">
    <source>
        <dbReference type="ARBA" id="ARBA00005194"/>
    </source>
</evidence>
<dbReference type="InterPro" id="IPR014030">
    <property type="entry name" value="Ketoacyl_synth_N"/>
</dbReference>
<dbReference type="PANTHER" id="PTHR11712">
    <property type="entry name" value="POLYKETIDE SYNTHASE-RELATED"/>
    <property type="match status" value="1"/>
</dbReference>
<sequence length="400" mass="42936">MNIRNIRIVDYESTTAAADNIEQLRIAIKNQTSGLRKNDFPFSDLDTWIGRVSAIDDIDLGEWQSRNNAMAAYGLQQGTILAQLETLKTRFRPSRVGIIMGSSTSSIDRTETAYRHLDENGALTPEYQQATVHNPHGPGLFVAHKTGVTGPAITINTACSSSAKVFATGARWLQSHVVDAVLVGGVDTLCYSVLHGFDSLQLLSQNPCKPFDNDRDGINLGEASGYAILMRAEDCETDTGIELAGYGESSDAHHMSHPHPEGLGAKQAIESALRMANLPAEEIDYINLHGTSSQANDSIEGKLIGSMFPSSTQCSSTKGWMAHTLGAAGITEALIAIDAARTDLIPGSLNLSNLDSELDFSITPENIERSLTHVMSNSFGFGGNNCCLVFSKTDNNKGSA</sequence>
<dbReference type="UniPathway" id="UPA00094"/>
<dbReference type="PANTHER" id="PTHR11712:SF320">
    <property type="entry name" value="BETA-KETOACYL SYNTHASE"/>
    <property type="match status" value="1"/>
</dbReference>
<name>A0A4R1EXY9_9GAMM</name>
<comment type="caution">
    <text evidence="6">The sequence shown here is derived from an EMBL/GenBank/DDBJ whole genome shotgun (WGS) entry which is preliminary data.</text>
</comment>
<dbReference type="NCBIfam" id="NF006618">
    <property type="entry name" value="PRK09185.1"/>
    <property type="match status" value="1"/>
</dbReference>
<comment type="pathway">
    <text evidence="1">Lipid metabolism; fatty acid biosynthesis.</text>
</comment>
<dbReference type="OrthoDB" id="9808669at2"/>
<comment type="similarity">
    <text evidence="2 4">Belongs to the thiolase-like superfamily. Beta-ketoacyl-ACP synthases family.</text>
</comment>
<evidence type="ECO:0000259" key="5">
    <source>
        <dbReference type="PROSITE" id="PS52004"/>
    </source>
</evidence>
<dbReference type="SMART" id="SM00825">
    <property type="entry name" value="PKS_KS"/>
    <property type="match status" value="1"/>
</dbReference>
<dbReference type="PROSITE" id="PS52004">
    <property type="entry name" value="KS3_2"/>
    <property type="match status" value="1"/>
</dbReference>
<gene>
    <name evidence="6" type="ORF">EV695_3608</name>
</gene>
<dbReference type="SUPFAM" id="SSF53901">
    <property type="entry name" value="Thiolase-like"/>
    <property type="match status" value="2"/>
</dbReference>
<dbReference type="Gene3D" id="3.40.47.10">
    <property type="match status" value="1"/>
</dbReference>
<reference evidence="6 7" key="1">
    <citation type="submission" date="2019-03" db="EMBL/GenBank/DDBJ databases">
        <title>Genomic Encyclopedia of Type Strains, Phase IV (KMG-IV): sequencing the most valuable type-strain genomes for metagenomic binning, comparative biology and taxonomic classification.</title>
        <authorList>
            <person name="Goeker M."/>
        </authorList>
    </citation>
    <scope>NUCLEOTIDE SEQUENCE [LARGE SCALE GENOMIC DNA]</scope>
    <source>
        <strain evidence="6 7">DSM 24830</strain>
    </source>
</reference>
<protein>
    <submittedName>
        <fullName evidence="6">3-oxoacyl-[acyl-carrier-protein] synthase-1</fullName>
    </submittedName>
</protein>
<feature type="domain" description="Ketosynthase family 3 (KS3)" evidence="5">
    <location>
        <begin position="1"/>
        <end position="392"/>
    </location>
</feature>
<dbReference type="Pfam" id="PF00109">
    <property type="entry name" value="ketoacyl-synt"/>
    <property type="match status" value="1"/>
</dbReference>